<keyword evidence="2" id="KW-1185">Reference proteome</keyword>
<proteinExistence type="predicted"/>
<protein>
    <submittedName>
        <fullName evidence="1">Uncharacterized protein</fullName>
    </submittedName>
</protein>
<gene>
    <name evidence="1" type="ORF">ABIE08_002944</name>
</gene>
<evidence type="ECO:0000313" key="1">
    <source>
        <dbReference type="EMBL" id="MET4634998.1"/>
    </source>
</evidence>
<dbReference type="Proteomes" id="UP001549321">
    <property type="component" value="Unassembled WGS sequence"/>
</dbReference>
<comment type="caution">
    <text evidence="1">The sequence shown here is derived from an EMBL/GenBank/DDBJ whole genome shotgun (WGS) entry which is preliminary data.</text>
</comment>
<accession>A0ABV2R160</accession>
<sequence>MRNLALHKLWSSEQLDLLAALKPRARKHGLTIDVRDLGTNSCRLLVICFYRADAPVLSFTDLAGAALWVDQGAAA</sequence>
<dbReference type="EMBL" id="JBEPSM010000002">
    <property type="protein sequence ID" value="MET4634998.1"/>
    <property type="molecule type" value="Genomic_DNA"/>
</dbReference>
<name>A0ABV2R160_9HYPH</name>
<evidence type="ECO:0000313" key="2">
    <source>
        <dbReference type="Proteomes" id="UP001549321"/>
    </source>
</evidence>
<organism evidence="1 2">
    <name type="scientific">Kaistia defluvii</name>
    <dbReference type="NCBI Taxonomy" id="410841"/>
    <lineage>
        <taxon>Bacteria</taxon>
        <taxon>Pseudomonadati</taxon>
        <taxon>Pseudomonadota</taxon>
        <taxon>Alphaproteobacteria</taxon>
        <taxon>Hyphomicrobiales</taxon>
        <taxon>Kaistiaceae</taxon>
        <taxon>Kaistia</taxon>
    </lineage>
</organism>
<reference evidence="1 2" key="1">
    <citation type="submission" date="2024-06" db="EMBL/GenBank/DDBJ databases">
        <title>Sorghum-associated microbial communities from plants grown in Nebraska, USA.</title>
        <authorList>
            <person name="Schachtman D."/>
        </authorList>
    </citation>
    <scope>NUCLEOTIDE SEQUENCE [LARGE SCALE GENOMIC DNA]</scope>
    <source>
        <strain evidence="1 2">3207</strain>
    </source>
</reference>